<dbReference type="EMBL" id="CABFNP030001197">
    <property type="protein sequence ID" value="CAI6092114.1"/>
    <property type="molecule type" value="Genomic_DNA"/>
</dbReference>
<reference evidence="1" key="1">
    <citation type="submission" date="2023-01" db="EMBL/GenBank/DDBJ databases">
        <authorList>
            <person name="Piombo E."/>
        </authorList>
    </citation>
    <scope>NUCLEOTIDE SEQUENCE</scope>
</reference>
<accession>A0AA35Q6J9</accession>
<evidence type="ECO:0000313" key="2">
    <source>
        <dbReference type="Proteomes" id="UP001160390"/>
    </source>
</evidence>
<dbReference type="Proteomes" id="UP001160390">
    <property type="component" value="Unassembled WGS sequence"/>
</dbReference>
<protein>
    <submittedName>
        <fullName evidence="1">Uncharacterized protein</fullName>
    </submittedName>
</protein>
<evidence type="ECO:0000313" key="1">
    <source>
        <dbReference type="EMBL" id="CAI6092114.1"/>
    </source>
</evidence>
<proteinExistence type="predicted"/>
<organism evidence="1 2">
    <name type="scientific">Clonostachys chloroleuca</name>
    <dbReference type="NCBI Taxonomy" id="1926264"/>
    <lineage>
        <taxon>Eukaryota</taxon>
        <taxon>Fungi</taxon>
        <taxon>Dikarya</taxon>
        <taxon>Ascomycota</taxon>
        <taxon>Pezizomycotina</taxon>
        <taxon>Sordariomycetes</taxon>
        <taxon>Hypocreomycetidae</taxon>
        <taxon>Hypocreales</taxon>
        <taxon>Bionectriaceae</taxon>
        <taxon>Clonostachys</taxon>
    </lineage>
</organism>
<name>A0AA35Q6J9_9HYPO</name>
<gene>
    <name evidence="1" type="ORF">CCHLO57077_00018557</name>
</gene>
<sequence>MPSPDGDLPREVELIQAADKLRATKRLISSDWGLPHTVEHITQLVSVKFKLDAEKALENRMTLRPPSL</sequence>
<dbReference type="AlphaFoldDB" id="A0AA35Q6J9"/>
<keyword evidence="2" id="KW-1185">Reference proteome</keyword>
<comment type="caution">
    <text evidence="1">The sequence shown here is derived from an EMBL/GenBank/DDBJ whole genome shotgun (WGS) entry which is preliminary data.</text>
</comment>